<sequence length="101" mass="11761">MDALKGIHQNVLTAKTRKLLRIITHCGIYEYLRMPFGIENAPSNYQRMMNTIFPTEFPEGWRIIYIENIIISPDSWSLHLEILARVLDKVTGVNMKNSLKK</sequence>
<organism evidence="1 2">
    <name type="scientific">Austropuccinia psidii MF-1</name>
    <dbReference type="NCBI Taxonomy" id="1389203"/>
    <lineage>
        <taxon>Eukaryota</taxon>
        <taxon>Fungi</taxon>
        <taxon>Dikarya</taxon>
        <taxon>Basidiomycota</taxon>
        <taxon>Pucciniomycotina</taxon>
        <taxon>Pucciniomycetes</taxon>
        <taxon>Pucciniales</taxon>
        <taxon>Sphaerophragmiaceae</taxon>
        <taxon>Austropuccinia</taxon>
    </lineage>
</organism>
<dbReference type="Gene3D" id="3.10.10.10">
    <property type="entry name" value="HIV Type 1 Reverse Transcriptase, subunit A, domain 1"/>
    <property type="match status" value="1"/>
</dbReference>
<proteinExistence type="predicted"/>
<evidence type="ECO:0008006" key="3">
    <source>
        <dbReference type="Google" id="ProtNLM"/>
    </source>
</evidence>
<dbReference type="PANTHER" id="PTHR24559">
    <property type="entry name" value="TRANSPOSON TY3-I GAG-POL POLYPROTEIN"/>
    <property type="match status" value="1"/>
</dbReference>
<evidence type="ECO:0000313" key="1">
    <source>
        <dbReference type="EMBL" id="MBW0482965.1"/>
    </source>
</evidence>
<gene>
    <name evidence="1" type="ORF">O181_022680</name>
</gene>
<dbReference type="AlphaFoldDB" id="A0A9Q3GYC0"/>
<dbReference type="InterPro" id="IPR043128">
    <property type="entry name" value="Rev_trsase/Diguanyl_cyclase"/>
</dbReference>
<dbReference type="InterPro" id="IPR053134">
    <property type="entry name" value="RNA-dir_DNA_polymerase"/>
</dbReference>
<dbReference type="Gene3D" id="3.30.70.270">
    <property type="match status" value="1"/>
</dbReference>
<dbReference type="InterPro" id="IPR043502">
    <property type="entry name" value="DNA/RNA_pol_sf"/>
</dbReference>
<keyword evidence="2" id="KW-1185">Reference proteome</keyword>
<dbReference type="SUPFAM" id="SSF56672">
    <property type="entry name" value="DNA/RNA polymerases"/>
    <property type="match status" value="1"/>
</dbReference>
<name>A0A9Q3GYC0_9BASI</name>
<accession>A0A9Q3GYC0</accession>
<reference evidence="1" key="1">
    <citation type="submission" date="2021-03" db="EMBL/GenBank/DDBJ databases">
        <title>Draft genome sequence of rust myrtle Austropuccinia psidii MF-1, a brazilian biotype.</title>
        <authorList>
            <person name="Quecine M.C."/>
            <person name="Pachon D.M.R."/>
            <person name="Bonatelli M.L."/>
            <person name="Correr F.H."/>
            <person name="Franceschini L.M."/>
            <person name="Leite T.F."/>
            <person name="Margarido G.R.A."/>
            <person name="Almeida C.A."/>
            <person name="Ferrarezi J.A."/>
            <person name="Labate C.A."/>
        </authorList>
    </citation>
    <scope>NUCLEOTIDE SEQUENCE</scope>
    <source>
        <strain evidence="1">MF-1</strain>
    </source>
</reference>
<comment type="caution">
    <text evidence="1">The sequence shown here is derived from an EMBL/GenBank/DDBJ whole genome shotgun (WGS) entry which is preliminary data.</text>
</comment>
<protein>
    <recommendedName>
        <fullName evidence="3">Reverse transcriptase domain-containing protein</fullName>
    </recommendedName>
</protein>
<dbReference type="Proteomes" id="UP000765509">
    <property type="component" value="Unassembled WGS sequence"/>
</dbReference>
<dbReference type="EMBL" id="AVOT02007017">
    <property type="protein sequence ID" value="MBW0482965.1"/>
    <property type="molecule type" value="Genomic_DNA"/>
</dbReference>
<evidence type="ECO:0000313" key="2">
    <source>
        <dbReference type="Proteomes" id="UP000765509"/>
    </source>
</evidence>
<dbReference type="PANTHER" id="PTHR24559:SF444">
    <property type="entry name" value="REVERSE TRANSCRIPTASE DOMAIN-CONTAINING PROTEIN"/>
    <property type="match status" value="1"/>
</dbReference>